<feature type="region of interest" description="Disordered" evidence="6">
    <location>
        <begin position="1"/>
        <end position="85"/>
    </location>
</feature>
<dbReference type="IntAct" id="A0A1D6FSE4">
    <property type="interactions" value="1"/>
</dbReference>
<keyword evidence="3" id="KW-0863">Zinc-finger</keyword>
<dbReference type="EMBL" id="CM000784">
    <property type="protein sequence ID" value="AQK94482.1"/>
    <property type="molecule type" value="Genomic_DNA"/>
</dbReference>
<dbReference type="AlphaFoldDB" id="A0A1D6FSE4"/>
<dbReference type="PANTHER" id="PTHR46481:SF10">
    <property type="entry name" value="ZINC FINGER BED DOMAIN-CONTAINING PROTEIN 39"/>
    <property type="match status" value="1"/>
</dbReference>
<dbReference type="InterPro" id="IPR052035">
    <property type="entry name" value="ZnF_BED_domain_contain"/>
</dbReference>
<evidence type="ECO:0000256" key="6">
    <source>
        <dbReference type="SAM" id="MobiDB-lite"/>
    </source>
</evidence>
<proteinExistence type="predicted"/>
<feature type="compositionally biased region" description="Pro residues" evidence="6">
    <location>
        <begin position="37"/>
        <end position="49"/>
    </location>
</feature>
<dbReference type="GO" id="GO:0005634">
    <property type="term" value="C:nucleus"/>
    <property type="evidence" value="ECO:0007669"/>
    <property type="project" value="UniProtKB-SubCell"/>
</dbReference>
<evidence type="ECO:0000256" key="4">
    <source>
        <dbReference type="ARBA" id="ARBA00022833"/>
    </source>
</evidence>
<organism evidence="7">
    <name type="scientific">Zea mays</name>
    <name type="common">Maize</name>
    <dbReference type="NCBI Taxonomy" id="4577"/>
    <lineage>
        <taxon>Eukaryota</taxon>
        <taxon>Viridiplantae</taxon>
        <taxon>Streptophyta</taxon>
        <taxon>Embryophyta</taxon>
        <taxon>Tracheophyta</taxon>
        <taxon>Spermatophyta</taxon>
        <taxon>Magnoliopsida</taxon>
        <taxon>Liliopsida</taxon>
        <taxon>Poales</taxon>
        <taxon>Poaceae</taxon>
        <taxon>PACMAD clade</taxon>
        <taxon>Panicoideae</taxon>
        <taxon>Andropogonodae</taxon>
        <taxon>Andropogoneae</taxon>
        <taxon>Tripsacinae</taxon>
        <taxon>Zea</taxon>
    </lineage>
</organism>
<dbReference type="EMBL" id="CM000784">
    <property type="protein sequence ID" value="AQK94481.1"/>
    <property type="molecule type" value="Genomic_DNA"/>
</dbReference>
<evidence type="ECO:0000256" key="1">
    <source>
        <dbReference type="ARBA" id="ARBA00004123"/>
    </source>
</evidence>
<evidence type="ECO:0000313" key="7">
    <source>
        <dbReference type="EMBL" id="AQK94482.1"/>
    </source>
</evidence>
<keyword evidence="5" id="KW-0539">Nucleus</keyword>
<feature type="compositionally biased region" description="Gly residues" evidence="6">
    <location>
        <begin position="1"/>
        <end position="13"/>
    </location>
</feature>
<sequence>MSHSGTGPGGGGARHSDSMPAESETGNNNLGLESILPLPPQPQRPPLPPSVRGSSSSSVSAGNKRKTSGSSMGAPIVQSSSSAQAAENKDANKLVVADTSNTGTRAVASVDIAGLDDDEEDIPEDMTGTGKRQKRRTSIVWKYFTKETVEVEVNGKKFEQLWAYCNFPKCKQRYRAESNHGTNAFRNHLRSHHSIVKGQLELKAEKDNGKDVTTIQPFRYDPDASLRKFYLAVIMHEYPFNIVEHDYFVDFIKSLRPNFAFKSRVTARKDILDIYFEEKEKLYAQLKNVTCRFSATMDIWTSCQNKSYMCVTLHWIDDSWHIQKRIVGFFHVEGRHTGIKLAQCFTEVMVKWFAEKKLFSLTLDNASNNLVAVKDIIQDLRVNASSCLICDGIFFHIRCACHILNLVARDGLAVISKALEKIKDLVLTVKGSPLQWEELMKRATECGLDTSKGIQLDVSTRWNSTYMMLRDALHYVCLMSEIVIPNS</sequence>
<feature type="compositionally biased region" description="Low complexity" evidence="6">
    <location>
        <begin position="50"/>
        <end position="60"/>
    </location>
</feature>
<protein>
    <submittedName>
        <fullName evidence="7">Zinc finger BED domain-containing protein DAYSLEEPER</fullName>
    </submittedName>
</protein>
<keyword evidence="2" id="KW-0479">Metal-binding</keyword>
<evidence type="ECO:0000256" key="3">
    <source>
        <dbReference type="ARBA" id="ARBA00022771"/>
    </source>
</evidence>
<dbReference type="InParanoid" id="A0A1D6FSE4"/>
<keyword evidence="4" id="KW-0862">Zinc</keyword>
<dbReference type="SUPFAM" id="SSF53098">
    <property type="entry name" value="Ribonuclease H-like"/>
    <property type="match status" value="1"/>
</dbReference>
<comment type="subcellular location">
    <subcellularLocation>
        <location evidence="1">Nucleus</location>
    </subcellularLocation>
</comment>
<reference evidence="7" key="1">
    <citation type="submission" date="2015-12" db="EMBL/GenBank/DDBJ databases">
        <title>Update maize B73 reference genome by single molecule sequencing technologies.</title>
        <authorList>
            <consortium name="Maize Genome Sequencing Project"/>
            <person name="Ware D."/>
        </authorList>
    </citation>
    <scope>NUCLEOTIDE SEQUENCE</scope>
    <source>
        <tissue evidence="7">Seedling</tissue>
    </source>
</reference>
<dbReference type="InterPro" id="IPR012337">
    <property type="entry name" value="RNaseH-like_sf"/>
</dbReference>
<gene>
    <name evidence="7" type="ORF">ZEAMMB73_Zm00001d010619</name>
</gene>
<name>A0A1D6FSE4_MAIZE</name>
<dbReference type="SMART" id="SM00614">
    <property type="entry name" value="ZnF_BED"/>
    <property type="match status" value="1"/>
</dbReference>
<dbReference type="PANTHER" id="PTHR46481">
    <property type="entry name" value="ZINC FINGER BED DOMAIN-CONTAINING PROTEIN 4"/>
    <property type="match status" value="1"/>
</dbReference>
<accession>A0A1D6FSE4</accession>
<evidence type="ECO:0000256" key="2">
    <source>
        <dbReference type="ARBA" id="ARBA00022723"/>
    </source>
</evidence>
<evidence type="ECO:0000256" key="5">
    <source>
        <dbReference type="ARBA" id="ARBA00023242"/>
    </source>
</evidence>
<dbReference type="GO" id="GO:0008270">
    <property type="term" value="F:zinc ion binding"/>
    <property type="evidence" value="ECO:0007669"/>
    <property type="project" value="UniProtKB-KW"/>
</dbReference>